<dbReference type="Pfam" id="PF00543">
    <property type="entry name" value="P-II"/>
    <property type="match status" value="1"/>
</dbReference>
<reference evidence="4 5" key="1">
    <citation type="journal article" date="2021" name="Front. Microbiol.">
        <title>Aerobic Denitrification and Heterotrophic Sulfur Oxidation in the Genus Halomonas Revealed by Six Novel Species Characterizations and Genome-Based Analysis.</title>
        <authorList>
            <person name="Wang L."/>
            <person name="Shao Z."/>
        </authorList>
    </citation>
    <scope>NUCLEOTIDE SEQUENCE [LARGE SCALE GENOMIC DNA]</scope>
    <source>
        <strain evidence="4 5">MCCC 1A11058</strain>
    </source>
</reference>
<evidence type="ECO:0000313" key="5">
    <source>
        <dbReference type="Proteomes" id="UP001320272"/>
    </source>
</evidence>
<dbReference type="PROSITE" id="PS51343">
    <property type="entry name" value="PII_GLNB_DOM"/>
    <property type="match status" value="1"/>
</dbReference>
<dbReference type="PRINTS" id="PR00340">
    <property type="entry name" value="PIIGLNB"/>
</dbReference>
<gene>
    <name evidence="4" type="primary">glnK</name>
    <name evidence="4" type="ORF">HOP59_18330</name>
</gene>
<evidence type="ECO:0000256" key="2">
    <source>
        <dbReference type="ARBA" id="ARBA00022741"/>
    </source>
</evidence>
<keyword evidence="5" id="KW-1185">Reference proteome</keyword>
<dbReference type="RefSeq" id="WP_010625807.1">
    <property type="nucleotide sequence ID" value="NZ_JABFTV010000010.1"/>
</dbReference>
<name>A0ABS9AWH7_9GAMM</name>
<dbReference type="InterPro" id="IPR011322">
    <property type="entry name" value="N-reg_PII-like_a/b"/>
</dbReference>
<comment type="similarity">
    <text evidence="3">Belongs to the P(II) protein family.</text>
</comment>
<dbReference type="NCBIfam" id="NF007946">
    <property type="entry name" value="PRK10665.1"/>
    <property type="match status" value="1"/>
</dbReference>
<keyword evidence="1" id="KW-0597">Phosphoprotein</keyword>
<dbReference type="PROSITE" id="PS00638">
    <property type="entry name" value="PII_GLNB_CTER"/>
    <property type="match status" value="1"/>
</dbReference>
<evidence type="ECO:0000256" key="1">
    <source>
        <dbReference type="ARBA" id="ARBA00022553"/>
    </source>
</evidence>
<dbReference type="InterPro" id="IPR002187">
    <property type="entry name" value="N-reg_PII"/>
</dbReference>
<keyword evidence="2" id="KW-0547">Nucleotide-binding</keyword>
<dbReference type="InterPro" id="IPR002332">
    <property type="entry name" value="N-reg_PII_urydylation_site"/>
</dbReference>
<dbReference type="SMART" id="SM00938">
    <property type="entry name" value="P-II"/>
    <property type="match status" value="1"/>
</dbReference>
<dbReference type="EMBL" id="JABFTV010000010">
    <property type="protein sequence ID" value="MCE8026084.1"/>
    <property type="molecule type" value="Genomic_DNA"/>
</dbReference>
<dbReference type="InterPro" id="IPR017918">
    <property type="entry name" value="N-reg_PII_CS"/>
</dbReference>
<dbReference type="PIRSF" id="PIRSF039144">
    <property type="entry name" value="GlnB"/>
    <property type="match status" value="1"/>
</dbReference>
<dbReference type="PROSITE" id="PS00496">
    <property type="entry name" value="PII_GLNB_UMP"/>
    <property type="match status" value="1"/>
</dbReference>
<dbReference type="Proteomes" id="UP001320272">
    <property type="component" value="Unassembled WGS sequence"/>
</dbReference>
<dbReference type="Gene3D" id="3.30.70.120">
    <property type="match status" value="1"/>
</dbReference>
<protein>
    <submittedName>
        <fullName evidence="4">P-II family nitrogen regulator</fullName>
    </submittedName>
</protein>
<evidence type="ECO:0000256" key="3">
    <source>
        <dbReference type="RuleBase" id="RU003936"/>
    </source>
</evidence>
<organism evidence="4 5">
    <name type="scientific">Billgrantia aerodenitrificans</name>
    <dbReference type="NCBI Taxonomy" id="2733483"/>
    <lineage>
        <taxon>Bacteria</taxon>
        <taxon>Pseudomonadati</taxon>
        <taxon>Pseudomonadota</taxon>
        <taxon>Gammaproteobacteria</taxon>
        <taxon>Oceanospirillales</taxon>
        <taxon>Halomonadaceae</taxon>
        <taxon>Billgrantia</taxon>
    </lineage>
</organism>
<sequence length="112" mass="12311">MKLVTAIIKPFKLDDVRESLSEIGVQGITVTEVKGFGRQKGHTELYRGAEYVVDFLPKVKVEIAIDDDLIEQVIDAITQVANTGKIGDGKIFITPLEQVIRIRTGETGKDAV</sequence>
<dbReference type="PANTHER" id="PTHR30115:SF20">
    <property type="entry name" value="NITROGEN REGULATORY PROTEIN GLNK"/>
    <property type="match status" value="1"/>
</dbReference>
<evidence type="ECO:0000313" key="4">
    <source>
        <dbReference type="EMBL" id="MCE8026084.1"/>
    </source>
</evidence>
<proteinExistence type="inferred from homology"/>
<accession>A0ABS9AWH7</accession>
<dbReference type="InterPro" id="IPR015867">
    <property type="entry name" value="N-reg_PII/ATP_PRibTrfase_C"/>
</dbReference>
<dbReference type="PANTHER" id="PTHR30115">
    <property type="entry name" value="NITROGEN REGULATORY PROTEIN P-II"/>
    <property type="match status" value="1"/>
</dbReference>
<comment type="caution">
    <text evidence="4">The sequence shown here is derived from an EMBL/GenBank/DDBJ whole genome shotgun (WGS) entry which is preliminary data.</text>
</comment>
<dbReference type="SUPFAM" id="SSF54913">
    <property type="entry name" value="GlnB-like"/>
    <property type="match status" value="1"/>
</dbReference>